<feature type="compositionally biased region" description="Basic residues" evidence="1">
    <location>
        <begin position="173"/>
        <end position="182"/>
    </location>
</feature>
<feature type="region of interest" description="Disordered" evidence="1">
    <location>
        <begin position="126"/>
        <end position="195"/>
    </location>
</feature>
<protein>
    <submittedName>
        <fullName evidence="2">Uncharacterized protein</fullName>
    </submittedName>
</protein>
<evidence type="ECO:0000256" key="1">
    <source>
        <dbReference type="SAM" id="MobiDB-lite"/>
    </source>
</evidence>
<reference evidence="2 3" key="1">
    <citation type="journal article" date="2019" name="Int. J. Syst. Evol. Microbiol.">
        <title>The Global Catalogue of Microorganisms (GCM) 10K type strain sequencing project: providing services to taxonomists for standard genome sequencing and annotation.</title>
        <authorList>
            <consortium name="The Broad Institute Genomics Platform"/>
            <consortium name="The Broad Institute Genome Sequencing Center for Infectious Disease"/>
            <person name="Wu L."/>
            <person name="Ma J."/>
        </authorList>
    </citation>
    <scope>NUCLEOTIDE SEQUENCE [LARGE SCALE GENOMIC DNA]</scope>
    <source>
        <strain evidence="2 3">JCM 8201</strain>
    </source>
</reference>
<feature type="compositionally biased region" description="Basic and acidic residues" evidence="1">
    <location>
        <begin position="126"/>
        <end position="154"/>
    </location>
</feature>
<gene>
    <name evidence="2" type="ORF">GCM10010439_20090</name>
</gene>
<organism evidence="2 3">
    <name type="scientific">Actinocorallia aurantiaca</name>
    <dbReference type="NCBI Taxonomy" id="46204"/>
    <lineage>
        <taxon>Bacteria</taxon>
        <taxon>Bacillati</taxon>
        <taxon>Actinomycetota</taxon>
        <taxon>Actinomycetes</taxon>
        <taxon>Streptosporangiales</taxon>
        <taxon>Thermomonosporaceae</taxon>
        <taxon>Actinocorallia</taxon>
    </lineage>
</organism>
<proteinExistence type="predicted"/>
<feature type="compositionally biased region" description="Basic and acidic residues" evidence="1">
    <location>
        <begin position="161"/>
        <end position="172"/>
    </location>
</feature>
<evidence type="ECO:0000313" key="3">
    <source>
        <dbReference type="Proteomes" id="UP001501842"/>
    </source>
</evidence>
<sequence>MINSVAEGDAQMRTSRGAGAIAGALAIVLACGQGAVAAADPGIGSGRGLVKICHRTSSLSHPYELLKVRRDSAQFTRHLQHRAYTDRHGFRDVIDGVDGRIQSLEDCPEWWDLQSDWPYKAYKNEHRNESRHEHRNRQEKLRQKQGQDLHIHLYDKKKKQRYETYKPREIKPARKPRARKLLPRGVRPKGDVRSS</sequence>
<dbReference type="EMBL" id="BAAATZ010000006">
    <property type="protein sequence ID" value="GAA2723837.1"/>
    <property type="molecule type" value="Genomic_DNA"/>
</dbReference>
<accession>A0ABN3U3S5</accession>
<comment type="caution">
    <text evidence="2">The sequence shown here is derived from an EMBL/GenBank/DDBJ whole genome shotgun (WGS) entry which is preliminary data.</text>
</comment>
<evidence type="ECO:0000313" key="2">
    <source>
        <dbReference type="EMBL" id="GAA2723837.1"/>
    </source>
</evidence>
<dbReference type="Proteomes" id="UP001501842">
    <property type="component" value="Unassembled WGS sequence"/>
</dbReference>
<name>A0ABN3U3S5_9ACTN</name>
<keyword evidence="3" id="KW-1185">Reference proteome</keyword>